<dbReference type="InterPro" id="IPR003566">
    <property type="entry name" value="Tcell_CD5"/>
</dbReference>
<reference evidence="6" key="2">
    <citation type="submission" date="2025-08" db="UniProtKB">
        <authorList>
            <consortium name="Ensembl"/>
        </authorList>
    </citation>
    <scope>IDENTIFICATION</scope>
    <source>
        <strain evidence="6">broiler</strain>
    </source>
</reference>
<feature type="compositionally biased region" description="Basic and acidic residues" evidence="3">
    <location>
        <begin position="83"/>
        <end position="93"/>
    </location>
</feature>
<feature type="region of interest" description="Disordered" evidence="3">
    <location>
        <begin position="256"/>
        <end position="277"/>
    </location>
</feature>
<evidence type="ECO:0000256" key="2">
    <source>
        <dbReference type="PROSITE-ProRule" id="PRU00196"/>
    </source>
</evidence>
<dbReference type="Gene3D" id="3.10.250.10">
    <property type="entry name" value="SRCR-like domain"/>
    <property type="match status" value="3"/>
</dbReference>
<dbReference type="Ensembl" id="ENSGALT00010047223.1">
    <property type="protein sequence ID" value="ENSGALP00010027995.1"/>
    <property type="gene ID" value="ENSGALG00010019580.1"/>
</dbReference>
<keyword evidence="4" id="KW-1133">Transmembrane helix</keyword>
<feature type="domain" description="SRCR" evidence="5">
    <location>
        <begin position="170"/>
        <end position="255"/>
    </location>
</feature>
<keyword evidence="4" id="KW-0812">Transmembrane</keyword>
<sequence>MRCGRERGVMRLEMGRGWEQEWGQEGQEMGMGMEMRMERGSDGDREGDGMSVGSEMRYSAPLSLWLCPWRGSCQDATSDEEDVTQKPQREEKQPVAACPPHPPPRPPFPRLGTEALLLHAPPAQPPAPGRRRQHGPMAARPPALCLLLVVGMWAGCGQRGAVLGAAEKPLRLSGGGCRCAGLLEVQMLSRWSPVCWDGVSPGSVCEQLGCRPPAKLSSAPPDLEEQQAWAMQCKGMERCQWKAANCSQLAVVTCSEPEPTSTKPPSVPPTTSPEPTGAPWLRLVDGNFSCSGFVELHLRGRWGAVALSPDVWPELPARICRELGCNNPSGVPMGGPMGGPVSLPPQSRLPVRWEAVAPCSSPELLDCFNWTSHGHGKASAFLICPGSQPRAGRRLAGGPTPCEGHIEVFQRGQWHTLCDEQAHRVERGHQLCRELRCGDLSSSAELQEPRAGGVICKERYLHLCPESPEEVHGCSRTHVVCQKSKPPPAGTAPGTVASICLALLLLGVLLLICGPPAYRRLMKRISKKKQRQWIGPTGLHQSVSFHRNSTVTPRVRVEEQQRARRGDNDYAQPPQKSPSAYPALEGAARASGAPDNSSDSDYDLHSAHRL</sequence>
<dbReference type="AlphaFoldDB" id="A0A8V0ZBF9"/>
<evidence type="ECO:0000259" key="5">
    <source>
        <dbReference type="PROSITE" id="PS50287"/>
    </source>
</evidence>
<feature type="transmembrane region" description="Helical" evidence="4">
    <location>
        <begin position="496"/>
        <end position="518"/>
    </location>
</feature>
<keyword evidence="1" id="KW-1015">Disulfide bond</keyword>
<organism evidence="6 7">
    <name type="scientific">Gallus gallus</name>
    <name type="common">Chicken</name>
    <dbReference type="NCBI Taxonomy" id="9031"/>
    <lineage>
        <taxon>Eukaryota</taxon>
        <taxon>Metazoa</taxon>
        <taxon>Chordata</taxon>
        <taxon>Craniata</taxon>
        <taxon>Vertebrata</taxon>
        <taxon>Euteleostomi</taxon>
        <taxon>Archelosauria</taxon>
        <taxon>Archosauria</taxon>
        <taxon>Dinosauria</taxon>
        <taxon>Saurischia</taxon>
        <taxon>Theropoda</taxon>
        <taxon>Coelurosauria</taxon>
        <taxon>Aves</taxon>
        <taxon>Neognathae</taxon>
        <taxon>Galloanserae</taxon>
        <taxon>Galliformes</taxon>
        <taxon>Phasianidae</taxon>
        <taxon>Phasianinae</taxon>
        <taxon>Gallus</taxon>
    </lineage>
</organism>
<dbReference type="PRINTS" id="PR00258">
    <property type="entry name" value="SPERACTRCPTR"/>
</dbReference>
<dbReference type="InterPro" id="IPR036772">
    <property type="entry name" value="SRCR-like_dom_sf"/>
</dbReference>
<protein>
    <submittedName>
        <fullName evidence="6">CD5 molecule</fullName>
    </submittedName>
</protein>
<dbReference type="FunFam" id="3.10.250.10:FF:000028">
    <property type="entry name" value="T-cell surface glycoprotein CD5"/>
    <property type="match status" value="1"/>
</dbReference>
<comment type="caution">
    <text evidence="2">Lacks conserved residue(s) required for the propagation of feature annotation.</text>
</comment>
<dbReference type="InterPro" id="IPR001190">
    <property type="entry name" value="SRCR"/>
</dbReference>
<dbReference type="Pfam" id="PF00530">
    <property type="entry name" value="SRCR"/>
    <property type="match status" value="1"/>
</dbReference>
<feature type="compositionally biased region" description="Pro residues" evidence="3">
    <location>
        <begin position="97"/>
        <end position="109"/>
    </location>
</feature>
<proteinExistence type="predicted"/>
<reference evidence="6" key="3">
    <citation type="submission" date="2025-09" db="UniProtKB">
        <authorList>
            <consortium name="Ensembl"/>
        </authorList>
    </citation>
    <scope>IDENTIFICATION</scope>
    <source>
        <strain evidence="6">broiler</strain>
    </source>
</reference>
<dbReference type="GO" id="GO:0031295">
    <property type="term" value="P:T cell costimulation"/>
    <property type="evidence" value="ECO:0000318"/>
    <property type="project" value="GO_Central"/>
</dbReference>
<evidence type="ECO:0000313" key="6">
    <source>
        <dbReference type="Ensembl" id="ENSGALP00010027995.1"/>
    </source>
</evidence>
<reference evidence="6" key="1">
    <citation type="submission" date="2020-11" db="EMBL/GenBank/DDBJ databases">
        <title>Gallus gallus (Chicken) genome, bGalGal1, GRCg7b, maternal haplotype autosomes + Z &amp; W.</title>
        <authorList>
            <person name="Warren W."/>
            <person name="Formenti G."/>
            <person name="Fedrigo O."/>
            <person name="Haase B."/>
            <person name="Mountcastle J."/>
            <person name="Balacco J."/>
            <person name="Tracey A."/>
            <person name="Schneider V."/>
            <person name="Okimoto R."/>
            <person name="Cheng H."/>
            <person name="Hawken R."/>
            <person name="Howe K."/>
            <person name="Jarvis E.D."/>
        </authorList>
    </citation>
    <scope>NUCLEOTIDE SEQUENCE [LARGE SCALE GENOMIC DNA]</scope>
    <source>
        <strain evidence="6">Broiler</strain>
    </source>
</reference>
<dbReference type="SMART" id="SM00202">
    <property type="entry name" value="SR"/>
    <property type="match status" value="3"/>
</dbReference>
<feature type="domain" description="SRCR" evidence="5">
    <location>
        <begin position="281"/>
        <end position="385"/>
    </location>
</feature>
<keyword evidence="7" id="KW-1185">Reference proteome</keyword>
<dbReference type="SUPFAM" id="SSF56487">
    <property type="entry name" value="SRCR-like"/>
    <property type="match status" value="3"/>
</dbReference>
<keyword evidence="4" id="KW-0472">Membrane</keyword>
<dbReference type="Proteomes" id="UP000000539">
    <property type="component" value="Chromosome 5"/>
</dbReference>
<accession>A0A8V0ZBF9</accession>
<feature type="region of interest" description="Disordered" evidence="3">
    <location>
        <begin position="544"/>
        <end position="610"/>
    </location>
</feature>
<dbReference type="PANTHER" id="PTHR47309:SF1">
    <property type="entry name" value="T-CELL SURFACE GLYCOPROTEIN CD5"/>
    <property type="match status" value="1"/>
</dbReference>
<evidence type="ECO:0000313" key="7">
    <source>
        <dbReference type="Proteomes" id="UP000000539"/>
    </source>
</evidence>
<dbReference type="PROSITE" id="PS50287">
    <property type="entry name" value="SRCR_2"/>
    <property type="match status" value="3"/>
</dbReference>
<dbReference type="FunCoup" id="A0A8V0ZBF9">
    <property type="interactions" value="10"/>
</dbReference>
<dbReference type="PRINTS" id="PR01409">
    <property type="entry name" value="TCELLCD5"/>
</dbReference>
<evidence type="ECO:0000256" key="1">
    <source>
        <dbReference type="ARBA" id="ARBA00023157"/>
    </source>
</evidence>
<dbReference type="PANTHER" id="PTHR47309">
    <property type="entry name" value="T-CELL SURFACE GLYCOPROTEIN CD5"/>
    <property type="match status" value="1"/>
</dbReference>
<feature type="compositionally biased region" description="Basic and acidic residues" evidence="3">
    <location>
        <begin position="555"/>
        <end position="568"/>
    </location>
</feature>
<feature type="domain" description="SRCR" evidence="5">
    <location>
        <begin position="393"/>
        <end position="482"/>
    </location>
</feature>
<dbReference type="GO" id="GO:0005886">
    <property type="term" value="C:plasma membrane"/>
    <property type="evidence" value="ECO:0000318"/>
    <property type="project" value="GO_Central"/>
</dbReference>
<dbReference type="FunFam" id="3.10.250.10:FF:000092">
    <property type="match status" value="1"/>
</dbReference>
<feature type="region of interest" description="Disordered" evidence="3">
    <location>
        <begin position="75"/>
        <end position="109"/>
    </location>
</feature>
<evidence type="ECO:0000256" key="4">
    <source>
        <dbReference type="SAM" id="Phobius"/>
    </source>
</evidence>
<gene>
    <name evidence="6" type="primary">CD5</name>
</gene>
<dbReference type="GeneTree" id="ENSGT00940000167155"/>
<dbReference type="OrthoDB" id="544868at2759"/>
<name>A0A8V0ZBF9_CHICK</name>
<evidence type="ECO:0000256" key="3">
    <source>
        <dbReference type="SAM" id="MobiDB-lite"/>
    </source>
</evidence>
<dbReference type="GlyGen" id="A0A8V0ZBF9">
    <property type="glycosylation" value="1 site"/>
</dbReference>